<proteinExistence type="inferred from homology"/>
<dbReference type="STRING" id="1182542.W9ZB94"/>
<dbReference type="GO" id="GO:0016491">
    <property type="term" value="F:oxidoreductase activity"/>
    <property type="evidence" value="ECO:0007669"/>
    <property type="project" value="UniProtKB-KW"/>
</dbReference>
<reference evidence="4 5" key="1">
    <citation type="submission" date="2013-03" db="EMBL/GenBank/DDBJ databases">
        <title>The Genome Sequence of Capronia epimyces CBS 606.96.</title>
        <authorList>
            <consortium name="The Broad Institute Genomics Platform"/>
            <person name="Cuomo C."/>
            <person name="de Hoog S."/>
            <person name="Gorbushina A."/>
            <person name="Walker B."/>
            <person name="Young S.K."/>
            <person name="Zeng Q."/>
            <person name="Gargeya S."/>
            <person name="Fitzgerald M."/>
            <person name="Haas B."/>
            <person name="Abouelleil A."/>
            <person name="Allen A.W."/>
            <person name="Alvarado L."/>
            <person name="Arachchi H.M."/>
            <person name="Berlin A.M."/>
            <person name="Chapman S.B."/>
            <person name="Gainer-Dewar J."/>
            <person name="Goldberg J."/>
            <person name="Griggs A."/>
            <person name="Gujja S."/>
            <person name="Hansen M."/>
            <person name="Howarth C."/>
            <person name="Imamovic A."/>
            <person name="Ireland A."/>
            <person name="Larimer J."/>
            <person name="McCowan C."/>
            <person name="Murphy C."/>
            <person name="Pearson M."/>
            <person name="Poon T.W."/>
            <person name="Priest M."/>
            <person name="Roberts A."/>
            <person name="Saif S."/>
            <person name="Shea T."/>
            <person name="Sisk P."/>
            <person name="Sykes S."/>
            <person name="Wortman J."/>
            <person name="Nusbaum C."/>
            <person name="Birren B."/>
        </authorList>
    </citation>
    <scope>NUCLEOTIDE SEQUENCE [LARGE SCALE GENOMIC DNA]</scope>
    <source>
        <strain evidence="4 5">CBS 606.96</strain>
    </source>
</reference>
<keyword evidence="3" id="KW-0560">Oxidoreductase</keyword>
<dbReference type="AlphaFoldDB" id="W9ZB94"/>
<keyword evidence="2" id="KW-0521">NADP</keyword>
<comment type="similarity">
    <text evidence="1">Belongs to the short-chain dehydrogenases/reductases (SDR) family.</text>
</comment>
<dbReference type="OrthoDB" id="294295at2759"/>
<evidence type="ECO:0000313" key="4">
    <source>
        <dbReference type="EMBL" id="EXJ91809.1"/>
    </source>
</evidence>
<evidence type="ECO:0000256" key="3">
    <source>
        <dbReference type="ARBA" id="ARBA00023002"/>
    </source>
</evidence>
<dbReference type="InterPro" id="IPR057571">
    <property type="entry name" value="SDR_PhqE-like"/>
</dbReference>
<evidence type="ECO:0000256" key="1">
    <source>
        <dbReference type="ARBA" id="ARBA00006484"/>
    </source>
</evidence>
<dbReference type="EMBL" id="AMGY01000001">
    <property type="protein sequence ID" value="EXJ91809.1"/>
    <property type="molecule type" value="Genomic_DNA"/>
</dbReference>
<dbReference type="SUPFAM" id="SSF51735">
    <property type="entry name" value="NAD(P)-binding Rossmann-fold domains"/>
    <property type="match status" value="1"/>
</dbReference>
<dbReference type="InterPro" id="IPR002347">
    <property type="entry name" value="SDR_fam"/>
</dbReference>
<sequence>MLVRHFIRADESAIPPALPLEGYLKAFRTASKTPWSNRLRDKIRRSAMSPKYINKLNGKRVIVVGGTSGIGFATAEAAVEYGAIVVVASSTQSKIDNAVQRMRKSYPDVGDRIRGKAIDLVAANVEDQMTSLFDFATEGGKYSLDHVVYTAGDFFGPTPLSEVTGDKLAASMKLRVTGPLLMAKVAMKYLTLSPLSSFTITSGVMDSKPLPGWAVMAPVVSALKGLTHALAHDLKPIRVNCVCPGAVKTEAFAPLSEDQQTAVVELFKAKSLTNTVGTPQDLAECYLCCMNNAFMTGSELYADGGYLRH</sequence>
<dbReference type="Gene3D" id="3.40.50.720">
    <property type="entry name" value="NAD(P)-binding Rossmann-like Domain"/>
    <property type="match status" value="1"/>
</dbReference>
<comment type="caution">
    <text evidence="4">The sequence shown here is derived from an EMBL/GenBank/DDBJ whole genome shotgun (WGS) entry which is preliminary data.</text>
</comment>
<dbReference type="InterPro" id="IPR036291">
    <property type="entry name" value="NAD(P)-bd_dom_sf"/>
</dbReference>
<dbReference type="eggNOG" id="KOG0725">
    <property type="taxonomic scope" value="Eukaryota"/>
</dbReference>
<dbReference type="Pfam" id="PF23441">
    <property type="entry name" value="SDR"/>
    <property type="match status" value="1"/>
</dbReference>
<dbReference type="PRINTS" id="PR00081">
    <property type="entry name" value="GDHRDH"/>
</dbReference>
<dbReference type="GeneID" id="19164499"/>
<name>W9ZB94_9EURO</name>
<dbReference type="HOGENOM" id="CLU_010194_15_2_1"/>
<accession>W9ZB94</accession>
<evidence type="ECO:0000313" key="5">
    <source>
        <dbReference type="Proteomes" id="UP000019478"/>
    </source>
</evidence>
<keyword evidence="5" id="KW-1185">Reference proteome</keyword>
<gene>
    <name evidence="4" type="ORF">A1O3_00359</name>
</gene>
<dbReference type="PANTHER" id="PTHR43477">
    <property type="entry name" value="DIHYDROANTICAPSIN 7-DEHYDROGENASE"/>
    <property type="match status" value="1"/>
</dbReference>
<protein>
    <submittedName>
        <fullName evidence="4">Uncharacterized protein</fullName>
    </submittedName>
</protein>
<dbReference type="CDD" id="cd05233">
    <property type="entry name" value="SDR_c"/>
    <property type="match status" value="1"/>
</dbReference>
<dbReference type="Proteomes" id="UP000019478">
    <property type="component" value="Unassembled WGS sequence"/>
</dbReference>
<dbReference type="PANTHER" id="PTHR43477:SF1">
    <property type="entry name" value="DIHYDROANTICAPSIN 7-DEHYDROGENASE"/>
    <property type="match status" value="1"/>
</dbReference>
<evidence type="ECO:0000256" key="2">
    <source>
        <dbReference type="ARBA" id="ARBA00022857"/>
    </source>
</evidence>
<dbReference type="InterPro" id="IPR051122">
    <property type="entry name" value="SDR_DHRS6-like"/>
</dbReference>
<dbReference type="RefSeq" id="XP_007728699.1">
    <property type="nucleotide sequence ID" value="XM_007730509.1"/>
</dbReference>
<organism evidence="4 5">
    <name type="scientific">Capronia epimyces CBS 606.96</name>
    <dbReference type="NCBI Taxonomy" id="1182542"/>
    <lineage>
        <taxon>Eukaryota</taxon>
        <taxon>Fungi</taxon>
        <taxon>Dikarya</taxon>
        <taxon>Ascomycota</taxon>
        <taxon>Pezizomycotina</taxon>
        <taxon>Eurotiomycetes</taxon>
        <taxon>Chaetothyriomycetidae</taxon>
        <taxon>Chaetothyriales</taxon>
        <taxon>Herpotrichiellaceae</taxon>
        <taxon>Capronia</taxon>
    </lineage>
</organism>